<feature type="transmembrane region" description="Helical" evidence="1">
    <location>
        <begin position="6"/>
        <end position="24"/>
    </location>
</feature>
<evidence type="ECO:0000256" key="1">
    <source>
        <dbReference type="SAM" id="Phobius"/>
    </source>
</evidence>
<dbReference type="Proteomes" id="UP001189143">
    <property type="component" value="Unassembled WGS sequence"/>
</dbReference>
<name>A0AAD1YLH4_9CLOT</name>
<proteinExistence type="predicted"/>
<feature type="transmembrane region" description="Helical" evidence="1">
    <location>
        <begin position="36"/>
        <end position="54"/>
    </location>
</feature>
<comment type="caution">
    <text evidence="2">The sequence shown here is derived from an EMBL/GenBank/DDBJ whole genome shotgun (WGS) entry which is preliminary data.</text>
</comment>
<dbReference type="RefSeq" id="WP_317049989.1">
    <property type="nucleotide sequence ID" value="NZ_CAMRXB010000064.1"/>
</dbReference>
<keyword evidence="1" id="KW-0812">Transmembrane</keyword>
<organism evidence="2 3">
    <name type="scientific">Clostridium neonatale</name>
    <dbReference type="NCBI Taxonomy" id="137838"/>
    <lineage>
        <taxon>Bacteria</taxon>
        <taxon>Bacillati</taxon>
        <taxon>Bacillota</taxon>
        <taxon>Clostridia</taxon>
        <taxon>Eubacteriales</taxon>
        <taxon>Clostridiaceae</taxon>
        <taxon>Clostridium</taxon>
    </lineage>
</organism>
<keyword evidence="1" id="KW-1133">Transmembrane helix</keyword>
<dbReference type="AlphaFoldDB" id="A0AAD1YLH4"/>
<protein>
    <submittedName>
        <fullName evidence="2">Uncharacterized protein</fullName>
    </submittedName>
</protein>
<reference evidence="2" key="1">
    <citation type="submission" date="2022-10" db="EMBL/GenBank/DDBJ databases">
        <authorList>
            <person name="Aires J."/>
            <person name="Mesa V."/>
        </authorList>
    </citation>
    <scope>NUCLEOTIDE SEQUENCE</scope>
    <source>
        <strain evidence="2">Clostridium neonatale JD116</strain>
    </source>
</reference>
<dbReference type="EMBL" id="CAMTCP010000296">
    <property type="protein sequence ID" value="CAI3695868.1"/>
    <property type="molecule type" value="Genomic_DNA"/>
</dbReference>
<keyword evidence="1" id="KW-0472">Membrane</keyword>
<evidence type="ECO:0000313" key="2">
    <source>
        <dbReference type="EMBL" id="CAI3695868.1"/>
    </source>
</evidence>
<sequence length="57" mass="6471">MIVVQWIAFIYMILCTLAEFVKIFSDKEIAGRIASFIVCVLDLLITIILFNTIFGSL</sequence>
<gene>
    <name evidence="2" type="ORF">CNEO2_930004</name>
</gene>
<accession>A0AAD1YLH4</accession>
<evidence type="ECO:0000313" key="3">
    <source>
        <dbReference type="Proteomes" id="UP001189143"/>
    </source>
</evidence>